<dbReference type="SUPFAM" id="SSF52540">
    <property type="entry name" value="P-loop containing nucleoside triphosphate hydrolases"/>
    <property type="match status" value="1"/>
</dbReference>
<protein>
    <submittedName>
        <fullName evidence="2">AAA family ATPase</fullName>
    </submittedName>
</protein>
<feature type="domain" description="AAA" evidence="1">
    <location>
        <begin position="122"/>
        <end position="247"/>
    </location>
</feature>
<comment type="caution">
    <text evidence="2">The sequence shown here is derived from an EMBL/GenBank/DDBJ whole genome shotgun (WGS) entry which is preliminary data.</text>
</comment>
<gene>
    <name evidence="2" type="ORF">ACFSUF_06950</name>
</gene>
<evidence type="ECO:0000313" key="3">
    <source>
        <dbReference type="Proteomes" id="UP001597541"/>
    </source>
</evidence>
<proteinExistence type="predicted"/>
<evidence type="ECO:0000259" key="1">
    <source>
        <dbReference type="Pfam" id="PF13614"/>
    </source>
</evidence>
<dbReference type="PANTHER" id="PTHR13696">
    <property type="entry name" value="P-LOOP CONTAINING NUCLEOSIDE TRIPHOSPHATE HYDROLASE"/>
    <property type="match status" value="1"/>
</dbReference>
<name>A0ABW5PBD3_9BACL</name>
<dbReference type="EMBL" id="JBHUME010000005">
    <property type="protein sequence ID" value="MFD2612166.1"/>
    <property type="molecule type" value="Genomic_DNA"/>
</dbReference>
<evidence type="ECO:0000313" key="2">
    <source>
        <dbReference type="EMBL" id="MFD2612166.1"/>
    </source>
</evidence>
<dbReference type="Gene3D" id="3.40.50.10850">
    <property type="entry name" value="Ntrc-like two-domain protein"/>
    <property type="match status" value="1"/>
</dbReference>
<sequence>MVTIVWVDPDQEYLQLVSRFLRVSGRLSEMNVIYISNQEEWERFAASAQHCDILLIHENWLEKGRTYASRCTIAVTEKNSNGETAERSVAKYQSMDALLSVVYSLYADAAGVQWNRTGNRAAKVISVFSSCGGSGKTTVAVNLAKLLSSGGSSVLYLNLESVTSSDIWLEPEGGENFSTIIYYLQHEPEQLPAKLRASIRKDPYTGVYCINPHHSVREMQQLSGGQMKQFIDRILELEEYDYIVIDLESVYHERVLASMQASQWTIWLLLDDLQSISRTARWLDELAFRQPQEHAFIRPSLRFFTNKYTGSMHPSDHSLQISGVLPYIPQWKNVRSKEQLLMNRMFDDNLMQIIHLLGGAAG</sequence>
<dbReference type="PANTHER" id="PTHR13696:SF99">
    <property type="entry name" value="COBYRINIC ACID AC-DIAMIDE SYNTHASE"/>
    <property type="match status" value="1"/>
</dbReference>
<accession>A0ABW5PBD3</accession>
<organism evidence="2 3">
    <name type="scientific">Paenibacillus gansuensis</name>
    <dbReference type="NCBI Taxonomy" id="306542"/>
    <lineage>
        <taxon>Bacteria</taxon>
        <taxon>Bacillati</taxon>
        <taxon>Bacillota</taxon>
        <taxon>Bacilli</taxon>
        <taxon>Bacillales</taxon>
        <taxon>Paenibacillaceae</taxon>
        <taxon>Paenibacillus</taxon>
    </lineage>
</organism>
<keyword evidence="3" id="KW-1185">Reference proteome</keyword>
<dbReference type="Gene3D" id="3.40.50.300">
    <property type="entry name" value="P-loop containing nucleotide triphosphate hydrolases"/>
    <property type="match status" value="1"/>
</dbReference>
<reference evidence="3" key="1">
    <citation type="journal article" date="2019" name="Int. J. Syst. Evol. Microbiol.">
        <title>The Global Catalogue of Microorganisms (GCM) 10K type strain sequencing project: providing services to taxonomists for standard genome sequencing and annotation.</title>
        <authorList>
            <consortium name="The Broad Institute Genomics Platform"/>
            <consortium name="The Broad Institute Genome Sequencing Center for Infectious Disease"/>
            <person name="Wu L."/>
            <person name="Ma J."/>
        </authorList>
    </citation>
    <scope>NUCLEOTIDE SEQUENCE [LARGE SCALE GENOMIC DNA]</scope>
    <source>
        <strain evidence="3">KCTC 3950</strain>
    </source>
</reference>
<dbReference type="InterPro" id="IPR025669">
    <property type="entry name" value="AAA_dom"/>
</dbReference>
<dbReference type="Proteomes" id="UP001597541">
    <property type="component" value="Unassembled WGS sequence"/>
</dbReference>
<dbReference type="InterPro" id="IPR027417">
    <property type="entry name" value="P-loop_NTPase"/>
</dbReference>
<dbReference type="Pfam" id="PF13614">
    <property type="entry name" value="AAA_31"/>
    <property type="match status" value="1"/>
</dbReference>
<dbReference type="RefSeq" id="WP_377601443.1">
    <property type="nucleotide sequence ID" value="NZ_JBHUME010000005.1"/>
</dbReference>
<dbReference type="InterPro" id="IPR050678">
    <property type="entry name" value="DNA_Partitioning_ATPase"/>
</dbReference>